<dbReference type="AlphaFoldDB" id="A0A0E9XBG1"/>
<organism evidence="1">
    <name type="scientific">Anguilla anguilla</name>
    <name type="common">European freshwater eel</name>
    <name type="synonym">Muraena anguilla</name>
    <dbReference type="NCBI Taxonomy" id="7936"/>
    <lineage>
        <taxon>Eukaryota</taxon>
        <taxon>Metazoa</taxon>
        <taxon>Chordata</taxon>
        <taxon>Craniata</taxon>
        <taxon>Vertebrata</taxon>
        <taxon>Euteleostomi</taxon>
        <taxon>Actinopterygii</taxon>
        <taxon>Neopterygii</taxon>
        <taxon>Teleostei</taxon>
        <taxon>Anguilliformes</taxon>
        <taxon>Anguillidae</taxon>
        <taxon>Anguilla</taxon>
    </lineage>
</organism>
<reference evidence="1" key="2">
    <citation type="journal article" date="2015" name="Fish Shellfish Immunol.">
        <title>Early steps in the European eel (Anguilla anguilla)-Vibrio vulnificus interaction in the gills: Role of the RtxA13 toxin.</title>
        <authorList>
            <person name="Callol A."/>
            <person name="Pajuelo D."/>
            <person name="Ebbesson L."/>
            <person name="Teles M."/>
            <person name="MacKenzie S."/>
            <person name="Amaro C."/>
        </authorList>
    </citation>
    <scope>NUCLEOTIDE SEQUENCE</scope>
</reference>
<evidence type="ECO:0000313" key="1">
    <source>
        <dbReference type="EMBL" id="JAH99969.1"/>
    </source>
</evidence>
<dbReference type="EMBL" id="GBXM01008608">
    <property type="protein sequence ID" value="JAH99969.1"/>
    <property type="molecule type" value="Transcribed_RNA"/>
</dbReference>
<sequence length="67" mass="7654">MYLFFPSNRPSFTCNVIVTRGKQLVCSQKHAGFLVYFFDTTVPYDAAFTGFHFQPLNVNRLCVLATL</sequence>
<proteinExistence type="predicted"/>
<name>A0A0E9XBG1_ANGAN</name>
<protein>
    <submittedName>
        <fullName evidence="1">Uncharacterized protein</fullName>
    </submittedName>
</protein>
<accession>A0A0E9XBG1</accession>
<reference evidence="1" key="1">
    <citation type="submission" date="2014-11" db="EMBL/GenBank/DDBJ databases">
        <authorList>
            <person name="Amaro Gonzalez C."/>
        </authorList>
    </citation>
    <scope>NUCLEOTIDE SEQUENCE</scope>
</reference>